<dbReference type="InterPro" id="IPR013320">
    <property type="entry name" value="ConA-like_dom_sf"/>
</dbReference>
<dbReference type="SMART" id="SM00137">
    <property type="entry name" value="MAM"/>
    <property type="match status" value="1"/>
</dbReference>
<dbReference type="Gene3D" id="3.20.20.80">
    <property type="entry name" value="Glycosidases"/>
    <property type="match status" value="1"/>
</dbReference>
<proteinExistence type="predicted"/>
<dbReference type="InterPro" id="IPR003961">
    <property type="entry name" value="FN3_dom"/>
</dbReference>
<sequence length="1237" mass="135709">MKKAILVWAVCLLSIQGIWAQETFNLARYQSVTTDSYATDKPEQFANDGFISQDSRWVSTGVGPHWLEIELAVPMTIGSAHLFSGGTWNAAMANFVLQYDNGGSWIDIAGTDVSGNTLPELNLMFTTPVTAQKFRLYTTDGTARVIDLALYPPTSDGSPVPFGTDVDLNLAKLRQVEASSISGVNYPKLAIDGYADDTSCWVGGPGTQELEISWLQSEKIRGIHLYSGLEGQTGTQIQSFNVDYWDGAAWVTFSGGSVTGNTALERDVRFDAAATTSRIRIQTLDAAAPRIRELAVLPENNTGGYPLWTDVLDEAPPTESFIDYGDSYYTIENRDAGLNLSVSTNGSIVTADEPLFQVLLNIGTDSYRLRSKDSGECFEVLLAATNESAAVVEGVYSSMPHQRWRLVDSGNGTPFRIVNIWSGKALDVEGGAVVQKSITSDASQEWSFNYQTHYPKKGQAAFFHYNYMYQPSWFYGWNHNQEDECEYGQYAPMQWGGIASSTPGILRRQPGWYAKANQTSVLGFNEPDKAYPQSNIAEEAAADMWPRLERMNLPLVGPCPAQHNGSWRQNYEAIAEVRGLRSEYMALHWYAGCNGGSPQNIINVINSVYNAYGKPIWITEFAVKDWYATGSWSRNDNYNWLAEFLWRAEGIAHLEKYSIFEWGTEDNNADPTVGDGPTMGLHVRNDKTNSGYEDLSECGLLLAGWDGDTTIRDEKEYIIHNKGRSLRLIDHPASNTVSHANILHRGGTDQFMFQSAPNGNKYIVGVNDGRRLHYNGSTVGLSPAGTTGSTVEWELTADQYGWFFIDHPSTSKRLRIASDNVINVDGKNAYDNLKFRFIKPAQPIGIAETQSLPYAESFEESMGGWVQSVVDDYDWRRNSGGTASPAAGPSGASDGDFYLYAEGHDSGGSYKATTIQCSFDLSGATSAEMNFDYHMYGTYIDYLSVDVHDGSAWASNVWTRLGQQHSTSTVPWSVATVDLTGYSGNSNVTIRFRTKHKQWNSADPAIDNIRVGDPGGLIVTVPVATAEPGDASVTVSWSASSGNPPITYTLQRSTVSGGTYTELTNGMSSTSYTDNAVTNEMTYYYVVYATDADSMDSELSEEVSVTPSVFYGPYGTWAAEAFAGAPGGTDATPAGNPDGDANANELEWILATDPMVVDSPITSMSFDDPHWIITYTRRKIDGVSVYAEYSPELTDPSWGTAGIVYEGVIGTSGDVETVAVLIEYDLDYKFIRLRVAQ</sequence>
<dbReference type="InterPro" id="IPR000772">
    <property type="entry name" value="Ricin_B_lectin"/>
</dbReference>
<dbReference type="InterPro" id="IPR000998">
    <property type="entry name" value="MAM_dom"/>
</dbReference>
<feature type="chain" id="PRO_5025567324" evidence="1">
    <location>
        <begin position="21"/>
        <end position="1237"/>
    </location>
</feature>
<dbReference type="SUPFAM" id="SSF49899">
    <property type="entry name" value="Concanavalin A-like lectins/glucanases"/>
    <property type="match status" value="1"/>
</dbReference>
<dbReference type="Gene3D" id="2.60.40.10">
    <property type="entry name" value="Immunoglobulins"/>
    <property type="match status" value="1"/>
</dbReference>
<evidence type="ECO:0000313" key="6">
    <source>
        <dbReference type="Proteomes" id="UP000346198"/>
    </source>
</evidence>
<dbReference type="InterPro" id="IPR035992">
    <property type="entry name" value="Ricin_B-like_lectins"/>
</dbReference>
<dbReference type="GO" id="GO:0016020">
    <property type="term" value="C:membrane"/>
    <property type="evidence" value="ECO:0007669"/>
    <property type="project" value="InterPro"/>
</dbReference>
<dbReference type="SUPFAM" id="SSF51445">
    <property type="entry name" value="(Trans)glycosidases"/>
    <property type="match status" value="1"/>
</dbReference>
<evidence type="ECO:0000313" key="5">
    <source>
        <dbReference type="EMBL" id="VGO19382.1"/>
    </source>
</evidence>
<dbReference type="InterPro" id="IPR000421">
    <property type="entry name" value="FA58C"/>
</dbReference>
<dbReference type="Gene3D" id="2.60.120.200">
    <property type="match status" value="1"/>
</dbReference>
<dbReference type="SUPFAM" id="SSF49785">
    <property type="entry name" value="Galactose-binding domain-like"/>
    <property type="match status" value="2"/>
</dbReference>
<dbReference type="PROSITE" id="PS50022">
    <property type="entry name" value="FA58C_3"/>
    <property type="match status" value="1"/>
</dbReference>
<feature type="domain" description="F5/8 type C" evidence="2">
    <location>
        <begin position="11"/>
        <end position="136"/>
    </location>
</feature>
<protein>
    <submittedName>
        <fullName evidence="5">Amylopullulanase</fullName>
    </submittedName>
</protein>
<feature type="domain" description="Fibronectin type-III" evidence="4">
    <location>
        <begin position="1018"/>
        <end position="1110"/>
    </location>
</feature>
<dbReference type="EMBL" id="CAAHFH010000001">
    <property type="protein sequence ID" value="VGO19382.1"/>
    <property type="molecule type" value="Genomic_DNA"/>
</dbReference>
<dbReference type="Pfam" id="PF22633">
    <property type="entry name" value="F5_F8_type_C_2"/>
    <property type="match status" value="1"/>
</dbReference>
<name>A0A6C2UGP5_9BACT</name>
<keyword evidence="6" id="KW-1185">Reference proteome</keyword>
<dbReference type="AlphaFoldDB" id="A0A6C2UGP5"/>
<dbReference type="RefSeq" id="WP_136060788.1">
    <property type="nucleotide sequence ID" value="NZ_CAAHFH010000001.1"/>
</dbReference>
<dbReference type="CDD" id="cd00161">
    <property type="entry name" value="beta-trefoil_Ricin-like"/>
    <property type="match status" value="1"/>
</dbReference>
<accession>A0A6C2UGP5</accession>
<keyword evidence="1" id="KW-0732">Signal</keyword>
<dbReference type="InterPro" id="IPR008979">
    <property type="entry name" value="Galactose-bd-like_sf"/>
</dbReference>
<dbReference type="InterPro" id="IPR017853">
    <property type="entry name" value="GH"/>
</dbReference>
<dbReference type="Proteomes" id="UP000346198">
    <property type="component" value="Unassembled WGS sequence"/>
</dbReference>
<dbReference type="InterPro" id="IPR036116">
    <property type="entry name" value="FN3_sf"/>
</dbReference>
<dbReference type="Pfam" id="PF14200">
    <property type="entry name" value="RicinB_lectin_2"/>
    <property type="match status" value="1"/>
</dbReference>
<dbReference type="Pfam" id="PF11790">
    <property type="entry name" value="Glyco_hydro_cc"/>
    <property type="match status" value="1"/>
</dbReference>
<dbReference type="Pfam" id="PF00629">
    <property type="entry name" value="MAM"/>
    <property type="match status" value="1"/>
</dbReference>
<feature type="domain" description="MAM" evidence="3">
    <location>
        <begin position="854"/>
        <end position="1011"/>
    </location>
</feature>
<evidence type="ECO:0000256" key="1">
    <source>
        <dbReference type="SAM" id="SignalP"/>
    </source>
</evidence>
<evidence type="ECO:0000259" key="3">
    <source>
        <dbReference type="PROSITE" id="PS50060"/>
    </source>
</evidence>
<dbReference type="PANTHER" id="PTHR34154:SF3">
    <property type="entry name" value="ALKALI-SENSITIVE LINKAGE PROTEIN 1"/>
    <property type="match status" value="1"/>
</dbReference>
<reference evidence="5 6" key="1">
    <citation type="submission" date="2019-04" db="EMBL/GenBank/DDBJ databases">
        <authorList>
            <person name="Van Vliet M D."/>
        </authorList>
    </citation>
    <scope>NUCLEOTIDE SEQUENCE [LARGE SCALE GENOMIC DNA]</scope>
    <source>
        <strain evidence="5 6">F21</strain>
    </source>
</reference>
<dbReference type="Gene3D" id="2.60.120.260">
    <property type="entry name" value="Galactose-binding domain-like"/>
    <property type="match status" value="2"/>
</dbReference>
<dbReference type="InterPro" id="IPR013783">
    <property type="entry name" value="Ig-like_fold"/>
</dbReference>
<dbReference type="InterPro" id="IPR053183">
    <property type="entry name" value="ASL1"/>
</dbReference>
<dbReference type="PROSITE" id="PS50853">
    <property type="entry name" value="FN3"/>
    <property type="match status" value="1"/>
</dbReference>
<dbReference type="InterPro" id="IPR024655">
    <property type="entry name" value="Asl1_glyco_hydro_catalytic"/>
</dbReference>
<evidence type="ECO:0000259" key="4">
    <source>
        <dbReference type="PROSITE" id="PS50853"/>
    </source>
</evidence>
<dbReference type="PROSITE" id="PS50231">
    <property type="entry name" value="RICIN_B_LECTIN"/>
    <property type="match status" value="1"/>
</dbReference>
<dbReference type="SUPFAM" id="SSF50370">
    <property type="entry name" value="Ricin B-like lectins"/>
    <property type="match status" value="2"/>
</dbReference>
<evidence type="ECO:0000259" key="2">
    <source>
        <dbReference type="PROSITE" id="PS50022"/>
    </source>
</evidence>
<dbReference type="Gene3D" id="2.80.10.50">
    <property type="match status" value="1"/>
</dbReference>
<dbReference type="SUPFAM" id="SSF49265">
    <property type="entry name" value="Fibronectin type III"/>
    <property type="match status" value="1"/>
</dbReference>
<feature type="signal peptide" evidence="1">
    <location>
        <begin position="1"/>
        <end position="20"/>
    </location>
</feature>
<dbReference type="PROSITE" id="PS50060">
    <property type="entry name" value="MAM_2"/>
    <property type="match status" value="1"/>
</dbReference>
<organism evidence="5 6">
    <name type="scientific">Pontiella sulfatireligans</name>
    <dbReference type="NCBI Taxonomy" id="2750658"/>
    <lineage>
        <taxon>Bacteria</taxon>
        <taxon>Pseudomonadati</taxon>
        <taxon>Kiritimatiellota</taxon>
        <taxon>Kiritimatiellia</taxon>
        <taxon>Kiritimatiellales</taxon>
        <taxon>Pontiellaceae</taxon>
        <taxon>Pontiella</taxon>
    </lineage>
</organism>
<gene>
    <name evidence="5" type="primary">apu_2</name>
    <name evidence="5" type="ORF">SCARR_01440</name>
</gene>
<dbReference type="PANTHER" id="PTHR34154">
    <property type="entry name" value="ALKALI-SENSITIVE LINKAGE PROTEIN 1"/>
    <property type="match status" value="1"/>
</dbReference>